<proteinExistence type="predicted"/>
<dbReference type="RefSeq" id="WP_054207220.1">
    <property type="nucleotide sequence ID" value="NZ_LGSZ01000009.1"/>
</dbReference>
<evidence type="ECO:0000313" key="4">
    <source>
        <dbReference type="Proteomes" id="UP000037822"/>
    </source>
</evidence>
<sequence>MTETSPMPVAATDAERWTPYRHPQPKDSPPELIVPNVIPTDERVWVPVDDNVWFRPLCLSVTRGYWMNLLRVRRSGVLSRHRHPQPVHGYVLKGQWRYLEHDWVATEGAYVYEAPGETHTLVVDPETEEMITMFQVNGAMIYVDPDGKCLGYDDVFTRLDKCRAHYATNGLGADYADQFLR</sequence>
<feature type="domain" description="ChrR-like cupin" evidence="2">
    <location>
        <begin position="37"/>
        <end position="135"/>
    </location>
</feature>
<reference evidence="3 4" key="1">
    <citation type="submission" date="2015-07" db="EMBL/GenBank/DDBJ databases">
        <title>Whole genome sequencing of Bosea vaviloviae isolated from cave pool.</title>
        <authorList>
            <person name="Tan N.E.H."/>
            <person name="Lee Y.P."/>
            <person name="Gan H.M."/>
            <person name="Barton H."/>
            <person name="Savka M.A."/>
        </authorList>
    </citation>
    <scope>NUCLEOTIDE SEQUENCE [LARGE SCALE GENOMIC DNA]</scope>
    <source>
        <strain evidence="3 4">SD260</strain>
    </source>
</reference>
<dbReference type="Proteomes" id="UP000037822">
    <property type="component" value="Unassembled WGS sequence"/>
</dbReference>
<dbReference type="Pfam" id="PF12973">
    <property type="entry name" value="Cupin_7"/>
    <property type="match status" value="1"/>
</dbReference>
<evidence type="ECO:0000259" key="2">
    <source>
        <dbReference type="Pfam" id="PF12973"/>
    </source>
</evidence>
<dbReference type="CDD" id="cd20302">
    <property type="entry name" value="cupin_DAD"/>
    <property type="match status" value="1"/>
</dbReference>
<organism evidence="3 4">
    <name type="scientific">Bosea vaviloviae</name>
    <dbReference type="NCBI Taxonomy" id="1526658"/>
    <lineage>
        <taxon>Bacteria</taxon>
        <taxon>Pseudomonadati</taxon>
        <taxon>Pseudomonadota</taxon>
        <taxon>Alphaproteobacteria</taxon>
        <taxon>Hyphomicrobiales</taxon>
        <taxon>Boseaceae</taxon>
        <taxon>Bosea</taxon>
    </lineage>
</organism>
<comment type="caution">
    <text evidence="3">The sequence shown here is derived from an EMBL/GenBank/DDBJ whole genome shotgun (WGS) entry which is preliminary data.</text>
</comment>
<name>A0A0N0MD52_9HYPH</name>
<protein>
    <submittedName>
        <fullName evidence="3">Cupin</fullName>
    </submittedName>
</protein>
<dbReference type="EMBL" id="LGSZ01000009">
    <property type="protein sequence ID" value="KPH83007.1"/>
    <property type="molecule type" value="Genomic_DNA"/>
</dbReference>
<dbReference type="InterPro" id="IPR011051">
    <property type="entry name" value="RmlC_Cupin_sf"/>
</dbReference>
<dbReference type="SUPFAM" id="SSF51182">
    <property type="entry name" value="RmlC-like cupins"/>
    <property type="match status" value="1"/>
</dbReference>
<dbReference type="PATRIC" id="fig|1526658.3.peg.5167"/>
<dbReference type="AlphaFoldDB" id="A0A0N0MD52"/>
<dbReference type="InterPro" id="IPR014710">
    <property type="entry name" value="RmlC-like_jellyroll"/>
</dbReference>
<feature type="compositionally biased region" description="Basic and acidic residues" evidence="1">
    <location>
        <begin position="13"/>
        <end position="29"/>
    </location>
</feature>
<dbReference type="InterPro" id="IPR025979">
    <property type="entry name" value="ChrR-like_cupin_dom"/>
</dbReference>
<accession>A0A0N0MD52</accession>
<gene>
    <name evidence="3" type="ORF">AE618_01210</name>
</gene>
<feature type="region of interest" description="Disordered" evidence="1">
    <location>
        <begin position="1"/>
        <end position="32"/>
    </location>
</feature>
<evidence type="ECO:0000313" key="3">
    <source>
        <dbReference type="EMBL" id="KPH83007.1"/>
    </source>
</evidence>
<evidence type="ECO:0000256" key="1">
    <source>
        <dbReference type="SAM" id="MobiDB-lite"/>
    </source>
</evidence>
<dbReference type="OrthoDB" id="564955at2"/>
<dbReference type="Gene3D" id="2.60.120.10">
    <property type="entry name" value="Jelly Rolls"/>
    <property type="match status" value="1"/>
</dbReference>
<keyword evidence="4" id="KW-1185">Reference proteome</keyword>